<sequence length="98" mass="11078">MRGGSRKLTLAKIHELLERLNDKEGDRYRVNDRVKLFVQEKNAGKRAALVRGMEQTDTDLVMFVDSDSFLEPDAVRNLVQPFQDPKMGPCPATGATWS</sequence>
<keyword evidence="2" id="KW-0328">Glycosyltransferase</keyword>
<dbReference type="SUPFAM" id="SSF53448">
    <property type="entry name" value="Nucleotide-diphospho-sugar transferases"/>
    <property type="match status" value="1"/>
</dbReference>
<dbReference type="RefSeq" id="WP_260264470.1">
    <property type="nucleotide sequence ID" value="NZ_JAQIEY010000016.1"/>
</dbReference>
<keyword evidence="2" id="KW-0808">Transferase</keyword>
<proteinExistence type="predicted"/>
<reference evidence="2" key="1">
    <citation type="submission" date="2023-01" db="EMBL/GenBank/DDBJ databases">
        <title>Sequencing of the bacterial strains from artisanal fermented milk Matsoni.</title>
        <authorList>
            <person name="Rozman V."/>
            <person name="Accetto T."/>
            <person name="Bogovic Matijasic B."/>
        </authorList>
    </citation>
    <scope>NUCLEOTIDE SEQUENCE</scope>
    <source>
        <strain evidence="2">Lbl333</strain>
    </source>
</reference>
<dbReference type="EMBL" id="JAQIEY010000016">
    <property type="protein sequence ID" value="MDA3768036.1"/>
    <property type="molecule type" value="Genomic_DNA"/>
</dbReference>
<comment type="caution">
    <text evidence="2">The sequence shown here is derived from an EMBL/GenBank/DDBJ whole genome shotgun (WGS) entry which is preliminary data.</text>
</comment>
<accession>A0AAW5YVA0</accession>
<dbReference type="Pfam" id="PF00535">
    <property type="entry name" value="Glycos_transf_2"/>
    <property type="match status" value="1"/>
</dbReference>
<evidence type="ECO:0000313" key="3">
    <source>
        <dbReference type="Proteomes" id="UP001210502"/>
    </source>
</evidence>
<dbReference type="GO" id="GO:0016757">
    <property type="term" value="F:glycosyltransferase activity"/>
    <property type="evidence" value="ECO:0007669"/>
    <property type="project" value="UniProtKB-KW"/>
</dbReference>
<evidence type="ECO:0000259" key="1">
    <source>
        <dbReference type="Pfam" id="PF00535"/>
    </source>
</evidence>
<name>A0AAW5YVA0_9LACO</name>
<protein>
    <submittedName>
        <fullName evidence="2">Glycosyltransferase</fullName>
        <ecNumber evidence="2">2.4.-.-</ecNumber>
    </submittedName>
</protein>
<feature type="domain" description="Glycosyltransferase 2-like" evidence="1">
    <location>
        <begin position="31"/>
        <end position="86"/>
    </location>
</feature>
<organism evidence="2 3">
    <name type="scientific">Lactobacillus delbrueckii</name>
    <dbReference type="NCBI Taxonomy" id="1584"/>
    <lineage>
        <taxon>Bacteria</taxon>
        <taxon>Bacillati</taxon>
        <taxon>Bacillota</taxon>
        <taxon>Bacilli</taxon>
        <taxon>Lactobacillales</taxon>
        <taxon>Lactobacillaceae</taxon>
        <taxon>Lactobacillus</taxon>
    </lineage>
</organism>
<dbReference type="InterPro" id="IPR029044">
    <property type="entry name" value="Nucleotide-diphossugar_trans"/>
</dbReference>
<gene>
    <name evidence="2" type="ORF">PF586_06125</name>
</gene>
<evidence type="ECO:0000313" key="2">
    <source>
        <dbReference type="EMBL" id="MDA3768036.1"/>
    </source>
</evidence>
<dbReference type="Proteomes" id="UP001210502">
    <property type="component" value="Unassembled WGS sequence"/>
</dbReference>
<dbReference type="InterPro" id="IPR001173">
    <property type="entry name" value="Glyco_trans_2-like"/>
</dbReference>
<dbReference type="AlphaFoldDB" id="A0AAW5YVA0"/>
<dbReference type="EC" id="2.4.-.-" evidence="2"/>
<dbReference type="Gene3D" id="3.90.550.10">
    <property type="entry name" value="Spore Coat Polysaccharide Biosynthesis Protein SpsA, Chain A"/>
    <property type="match status" value="1"/>
</dbReference>